<proteinExistence type="predicted"/>
<keyword evidence="1" id="KW-0808">Transferase</keyword>
<evidence type="ECO:0000256" key="2">
    <source>
        <dbReference type="ARBA" id="ARBA00022777"/>
    </source>
</evidence>
<dbReference type="Pfam" id="PF03770">
    <property type="entry name" value="IPK"/>
    <property type="match status" value="1"/>
</dbReference>
<evidence type="ECO:0000256" key="1">
    <source>
        <dbReference type="ARBA" id="ARBA00022679"/>
    </source>
</evidence>
<dbReference type="InterPro" id="IPR038286">
    <property type="entry name" value="IPK_sf"/>
</dbReference>
<name>A0ABY6GRL7_9GAMM</name>
<accession>A0ABY6GRL7</accession>
<dbReference type="GO" id="GO:0016301">
    <property type="term" value="F:kinase activity"/>
    <property type="evidence" value="ECO:0007669"/>
    <property type="project" value="UniProtKB-KW"/>
</dbReference>
<dbReference type="InterPro" id="IPR005522">
    <property type="entry name" value="IPK"/>
</dbReference>
<keyword evidence="5" id="KW-1185">Reference proteome</keyword>
<evidence type="ECO:0000313" key="5">
    <source>
        <dbReference type="Proteomes" id="UP001163255"/>
    </source>
</evidence>
<dbReference type="EMBL" id="CP103300">
    <property type="protein sequence ID" value="UYM14801.1"/>
    <property type="molecule type" value="Genomic_DNA"/>
</dbReference>
<gene>
    <name evidence="4" type="ORF">NX720_18160</name>
</gene>
<feature type="compositionally biased region" description="Basic and acidic residues" evidence="3">
    <location>
        <begin position="43"/>
        <end position="58"/>
    </location>
</feature>
<dbReference type="Proteomes" id="UP001163255">
    <property type="component" value="Chromosome"/>
</dbReference>
<evidence type="ECO:0000313" key="4">
    <source>
        <dbReference type="EMBL" id="UYM14801.1"/>
    </source>
</evidence>
<feature type="compositionally biased region" description="Low complexity" evidence="3">
    <location>
        <begin position="59"/>
        <end position="72"/>
    </location>
</feature>
<dbReference type="RefSeq" id="WP_262596478.1">
    <property type="nucleotide sequence ID" value="NZ_CP103300.1"/>
</dbReference>
<dbReference type="SUPFAM" id="SSF56104">
    <property type="entry name" value="SAICAR synthase-like"/>
    <property type="match status" value="1"/>
</dbReference>
<sequence length="365" mass="40249">MENSPKEEASGKTQNSREVKKQKTETHIPKDSSSKRSGNQTKSIRDRLVSAAEPETRSRVSSSSSTDSGFYSDNESLVSSDSFSSGTSERTDSLISNDSVDSAFSDVSESSEIGAAGHSDTFAKVGDGHIGKLTSKSEAEVYNRRESLILNSILPENKPLSALSDNELDTLAPLLSRAEAEDMSVIVPEMLGKDIPEHRKLEMDIKIGFKTASREQLKEAGHLSPLEKKMKHMVMDMAYGSTLRGYRLEGLKIKGQKPENNRLKLTRNSKQHIKKVIKQAGSENKEKILNDLTKMRTTLAISKAAFVASSALFLIDEKNPENTVVKLIDVAHPIYPSSKEFKGIRSDNVKSLNSLINYIKKIETT</sequence>
<dbReference type="Gene3D" id="3.30.470.160">
    <property type="entry name" value="Inositol polyphosphate kinase"/>
    <property type="match status" value="1"/>
</dbReference>
<feature type="compositionally biased region" description="Basic and acidic residues" evidence="3">
    <location>
        <begin position="1"/>
        <end position="34"/>
    </location>
</feature>
<feature type="region of interest" description="Disordered" evidence="3">
    <location>
        <begin position="1"/>
        <end position="94"/>
    </location>
</feature>
<organism evidence="4 5">
    <name type="scientific">Endozoicomonas euniceicola</name>
    <dbReference type="NCBI Taxonomy" id="1234143"/>
    <lineage>
        <taxon>Bacteria</taxon>
        <taxon>Pseudomonadati</taxon>
        <taxon>Pseudomonadota</taxon>
        <taxon>Gammaproteobacteria</taxon>
        <taxon>Oceanospirillales</taxon>
        <taxon>Endozoicomonadaceae</taxon>
        <taxon>Endozoicomonas</taxon>
    </lineage>
</organism>
<evidence type="ECO:0000256" key="3">
    <source>
        <dbReference type="SAM" id="MobiDB-lite"/>
    </source>
</evidence>
<protein>
    <submittedName>
        <fullName evidence="4">Inositol polyphosphate kinase family protein</fullName>
    </submittedName>
</protein>
<keyword evidence="2 4" id="KW-0418">Kinase</keyword>
<feature type="compositionally biased region" description="Polar residues" evidence="3">
    <location>
        <begin position="73"/>
        <end position="94"/>
    </location>
</feature>
<reference evidence="4" key="1">
    <citation type="submission" date="2022-10" db="EMBL/GenBank/DDBJ databases">
        <title>Completed Genome Sequence of two octocoral isolated bacterium, Endozoicomonas euniceicola EF212T and Endozoicomonas gorgoniicola PS125T.</title>
        <authorList>
            <person name="Chiou Y.-J."/>
            <person name="Chen Y.-H."/>
        </authorList>
    </citation>
    <scope>NUCLEOTIDE SEQUENCE</scope>
    <source>
        <strain evidence="4">EF212</strain>
    </source>
</reference>